<evidence type="ECO:0000256" key="1">
    <source>
        <dbReference type="ARBA" id="ARBA00008520"/>
    </source>
</evidence>
<dbReference type="InterPro" id="IPR006059">
    <property type="entry name" value="SBP"/>
</dbReference>
<comment type="similarity">
    <text evidence="1">Belongs to the bacterial solute-binding protein 1 family.</text>
</comment>
<dbReference type="EMBL" id="ADLK01000045">
    <property type="protein sequence ID" value="KMW13298.1"/>
    <property type="molecule type" value="Genomic_DNA"/>
</dbReference>
<dbReference type="PANTHER" id="PTHR30061:SF50">
    <property type="entry name" value="MALTOSE_MALTODEXTRIN-BINDING PERIPLASMIC PROTEIN"/>
    <property type="match status" value="1"/>
</dbReference>
<keyword evidence="3 5" id="KW-0732">Signal</keyword>
<dbReference type="GO" id="GO:1901982">
    <property type="term" value="F:maltose binding"/>
    <property type="evidence" value="ECO:0007669"/>
    <property type="project" value="TreeGrafter"/>
</dbReference>
<dbReference type="Gene3D" id="3.40.190.10">
    <property type="entry name" value="Periplasmic binding protein-like II"/>
    <property type="match status" value="1"/>
</dbReference>
<dbReference type="GO" id="GO:0055052">
    <property type="term" value="C:ATP-binding cassette (ABC) transporter complex, substrate-binding subunit-containing"/>
    <property type="evidence" value="ECO:0007669"/>
    <property type="project" value="TreeGrafter"/>
</dbReference>
<dbReference type="SUPFAM" id="SSF53850">
    <property type="entry name" value="Periplasmic binding protein-like II"/>
    <property type="match status" value="1"/>
</dbReference>
<dbReference type="Proteomes" id="UP000037392">
    <property type="component" value="Unassembled WGS sequence"/>
</dbReference>
<accession>A0A0J9BK63</accession>
<dbReference type="GO" id="GO:0015768">
    <property type="term" value="P:maltose transport"/>
    <property type="evidence" value="ECO:0007669"/>
    <property type="project" value="TreeGrafter"/>
</dbReference>
<evidence type="ECO:0000313" key="7">
    <source>
        <dbReference type="Proteomes" id="UP000037392"/>
    </source>
</evidence>
<gene>
    <name evidence="6" type="ORF">HMPREF9470_00219</name>
</gene>
<sequence length="446" mass="49485">MKMKKMLAAGLAGVMAVSILGGCGSSTQTTGTQTAADSSAQTDNIGGESSGKTVIKFWGHQNEAWQIAYEDMIAKFEEAYPEYDVQSEYYPYNDFQTKIQTSLMAKGDGADVYAMWGGWALDFGSTGALAEVPEDMTKNLEDDFYQPAVAAYEYGGKYYGVPMEYNLEYGGMLVNKKLFDEAGCTYPITWEELEKVSDQVSKSNGNVMEMREFDFVSGDSLPYQWLGMILSSGGQYLNEDGTVDFNTDIAVSTMEQLRSYVVDRKWTNLDSLTQGTSAYRLLYEGKSFMHPVGCWSVSNGEAAYGLKYGEDYDYVALPSYSTKTAFAAETGWGLAVPEASKQKEGAWKFVEFFTAPENLINFNMACAQIPPRKSMLGNETYLKSMPYAECLLEILDKGQWIGPYNTETFKGEINSMFVTLCSTNEYASVEEALSKLTDTINQTKIN</sequence>
<dbReference type="PROSITE" id="PS51257">
    <property type="entry name" value="PROKAR_LIPOPROTEIN"/>
    <property type="match status" value="1"/>
</dbReference>
<evidence type="ECO:0000313" key="6">
    <source>
        <dbReference type="EMBL" id="KMW13298.1"/>
    </source>
</evidence>
<proteinExistence type="inferred from homology"/>
<feature type="region of interest" description="Disordered" evidence="4">
    <location>
        <begin position="28"/>
        <end position="48"/>
    </location>
</feature>
<evidence type="ECO:0000256" key="3">
    <source>
        <dbReference type="ARBA" id="ARBA00022729"/>
    </source>
</evidence>
<dbReference type="Pfam" id="PF01547">
    <property type="entry name" value="SBP_bac_1"/>
    <property type="match status" value="1"/>
</dbReference>
<feature type="signal peptide" evidence="5">
    <location>
        <begin position="1"/>
        <end position="21"/>
    </location>
</feature>
<evidence type="ECO:0000256" key="2">
    <source>
        <dbReference type="ARBA" id="ARBA00022448"/>
    </source>
</evidence>
<dbReference type="PATRIC" id="fig|742734.4.peg.238"/>
<evidence type="ECO:0000256" key="4">
    <source>
        <dbReference type="SAM" id="MobiDB-lite"/>
    </source>
</evidence>
<protein>
    <recommendedName>
        <fullName evidence="8">Extracellular solute-binding protein</fullName>
    </recommendedName>
</protein>
<feature type="chain" id="PRO_5038467253" description="Extracellular solute-binding protein" evidence="5">
    <location>
        <begin position="22"/>
        <end position="446"/>
    </location>
</feature>
<feature type="compositionally biased region" description="Low complexity" evidence="4">
    <location>
        <begin position="28"/>
        <end position="43"/>
    </location>
</feature>
<name>A0A0J9BK63_9FIRM</name>
<organism evidence="6 7">
    <name type="scientific">[Clostridium] citroniae WAL-19142</name>
    <dbReference type="NCBI Taxonomy" id="742734"/>
    <lineage>
        <taxon>Bacteria</taxon>
        <taxon>Bacillati</taxon>
        <taxon>Bacillota</taxon>
        <taxon>Clostridia</taxon>
        <taxon>Lachnospirales</taxon>
        <taxon>Lachnospiraceae</taxon>
        <taxon>Enterocloster</taxon>
    </lineage>
</organism>
<dbReference type="GO" id="GO:0042956">
    <property type="term" value="P:maltodextrin transmembrane transport"/>
    <property type="evidence" value="ECO:0007669"/>
    <property type="project" value="TreeGrafter"/>
</dbReference>
<comment type="caution">
    <text evidence="6">The sequence shown here is derived from an EMBL/GenBank/DDBJ whole genome shotgun (WGS) entry which is preliminary data.</text>
</comment>
<dbReference type="RefSeq" id="WP_048929024.1">
    <property type="nucleotide sequence ID" value="NZ_KQ235875.1"/>
</dbReference>
<keyword evidence="2" id="KW-0813">Transport</keyword>
<dbReference type="AlphaFoldDB" id="A0A0J9BK63"/>
<evidence type="ECO:0008006" key="8">
    <source>
        <dbReference type="Google" id="ProtNLM"/>
    </source>
</evidence>
<dbReference type="GeneID" id="93163699"/>
<reference evidence="6 7" key="1">
    <citation type="submission" date="2011-04" db="EMBL/GenBank/DDBJ databases">
        <title>The Genome Sequence of Clostridium citroniae WAL-19142.</title>
        <authorList>
            <consortium name="The Broad Institute Genome Sequencing Platform"/>
            <person name="Earl A."/>
            <person name="Ward D."/>
            <person name="Feldgarden M."/>
            <person name="Gevers D."/>
            <person name="Warren Y.A."/>
            <person name="Tyrrell K.L."/>
            <person name="Citron D.M."/>
            <person name="Goldstein E.J."/>
            <person name="Daigneault M."/>
            <person name="Allen-Vercoe E."/>
            <person name="Young S.K."/>
            <person name="Zeng Q."/>
            <person name="Gargeya S."/>
            <person name="Fitzgerald M."/>
            <person name="Haas B."/>
            <person name="Abouelleil A."/>
            <person name="Alvarado L."/>
            <person name="Arachchi H.M."/>
            <person name="Berlin A."/>
            <person name="Brown A."/>
            <person name="Chapman S.B."/>
            <person name="Chen Z."/>
            <person name="Dunbar C."/>
            <person name="Freedman E."/>
            <person name="Gearin G."/>
            <person name="Gellesch M."/>
            <person name="Goldberg J."/>
            <person name="Griggs A."/>
            <person name="Gujja S."/>
            <person name="Heilman E.R."/>
            <person name="Heiman D."/>
            <person name="Howarth C."/>
            <person name="Larson L."/>
            <person name="Lui A."/>
            <person name="MacDonald P.J."/>
            <person name="Mehta T."/>
            <person name="Montmayeur A."/>
            <person name="Murphy C."/>
            <person name="Neiman D."/>
            <person name="Pearson M."/>
            <person name="Priest M."/>
            <person name="Roberts A."/>
            <person name="Saif S."/>
            <person name="Shea T."/>
            <person name="Shenoy N."/>
            <person name="Sisk P."/>
            <person name="Stolte C."/>
            <person name="Sykes S."/>
            <person name="White J."/>
            <person name="Yandava C."/>
            <person name="Wortman J."/>
            <person name="Nusbaum C."/>
            <person name="Birren B."/>
        </authorList>
    </citation>
    <scope>NUCLEOTIDE SEQUENCE [LARGE SCALE GENOMIC DNA]</scope>
    <source>
        <strain evidence="6 7">WAL-19142</strain>
    </source>
</reference>
<evidence type="ECO:0000256" key="5">
    <source>
        <dbReference type="SAM" id="SignalP"/>
    </source>
</evidence>
<dbReference type="PANTHER" id="PTHR30061">
    <property type="entry name" value="MALTOSE-BINDING PERIPLASMIC PROTEIN"/>
    <property type="match status" value="1"/>
</dbReference>